<evidence type="ECO:0000313" key="3">
    <source>
        <dbReference type="Proteomes" id="UP001501752"/>
    </source>
</evidence>
<organism evidence="2 3">
    <name type="scientific">Kitasatospora terrestris</name>
    <dbReference type="NCBI Taxonomy" id="258051"/>
    <lineage>
        <taxon>Bacteria</taxon>
        <taxon>Bacillati</taxon>
        <taxon>Actinomycetota</taxon>
        <taxon>Actinomycetes</taxon>
        <taxon>Kitasatosporales</taxon>
        <taxon>Streptomycetaceae</taxon>
        <taxon>Kitasatospora</taxon>
    </lineage>
</organism>
<name>A0ABP9DSI6_9ACTN</name>
<dbReference type="EMBL" id="BAABIS010000001">
    <property type="protein sequence ID" value="GAA4851918.1"/>
    <property type="molecule type" value="Genomic_DNA"/>
</dbReference>
<sequence>MASALKGASPSSAAKKVGASTAFTASAALNWPYASGELRVTMAATGSGLSSLPATSEAAPPLEAPISTILVTPLPLRWAAAALMPSVTSPLQVKGRTAYPALVKASRWGAHSQSEPSSWWERTTATLAPPASESR</sequence>
<protein>
    <submittedName>
        <fullName evidence="2">Uncharacterized protein</fullName>
    </submittedName>
</protein>
<proteinExistence type="predicted"/>
<feature type="compositionally biased region" description="Polar residues" evidence="1">
    <location>
        <begin position="111"/>
        <end position="126"/>
    </location>
</feature>
<evidence type="ECO:0000313" key="2">
    <source>
        <dbReference type="EMBL" id="GAA4851918.1"/>
    </source>
</evidence>
<dbReference type="Proteomes" id="UP001501752">
    <property type="component" value="Unassembled WGS sequence"/>
</dbReference>
<accession>A0ABP9DSI6</accession>
<reference evidence="3" key="1">
    <citation type="journal article" date="2019" name="Int. J. Syst. Evol. Microbiol.">
        <title>The Global Catalogue of Microorganisms (GCM) 10K type strain sequencing project: providing services to taxonomists for standard genome sequencing and annotation.</title>
        <authorList>
            <consortium name="The Broad Institute Genomics Platform"/>
            <consortium name="The Broad Institute Genome Sequencing Center for Infectious Disease"/>
            <person name="Wu L."/>
            <person name="Ma J."/>
        </authorList>
    </citation>
    <scope>NUCLEOTIDE SEQUENCE [LARGE SCALE GENOMIC DNA]</scope>
    <source>
        <strain evidence="3">JCM 13006</strain>
    </source>
</reference>
<feature type="region of interest" description="Disordered" evidence="1">
    <location>
        <begin position="109"/>
        <end position="135"/>
    </location>
</feature>
<keyword evidence="3" id="KW-1185">Reference proteome</keyword>
<gene>
    <name evidence="2" type="ORF">GCM10023235_31240</name>
</gene>
<evidence type="ECO:0000256" key="1">
    <source>
        <dbReference type="SAM" id="MobiDB-lite"/>
    </source>
</evidence>
<comment type="caution">
    <text evidence="2">The sequence shown here is derived from an EMBL/GenBank/DDBJ whole genome shotgun (WGS) entry which is preliminary data.</text>
</comment>